<proteinExistence type="inferred from homology"/>
<gene>
    <name evidence="7" type="ORF">KI387_012257</name>
</gene>
<dbReference type="GO" id="GO:0016020">
    <property type="term" value="C:membrane"/>
    <property type="evidence" value="ECO:0007669"/>
    <property type="project" value="UniProtKB-SubCell"/>
</dbReference>
<dbReference type="GO" id="GO:0012505">
    <property type="term" value="C:endomembrane system"/>
    <property type="evidence" value="ECO:0007669"/>
    <property type="project" value="TreeGrafter"/>
</dbReference>
<sequence>MVRTVVGDETHLNSIETKLSQSPISVQVGLAIGKLGGANSNRDSVFALIPTPPNDGLDPASLISAESSKSGRADKKKVTKGKSAVDSSSLTIDVEWVAEHARQVSKMLVGGLHVVGIYVWAAESAFKNSTLVLWQAVKAIARATPVNVNGEADERILVHISYSPRRLPLLQEDIQKTNNMKKVLLKAIGLLDEQLKSAKALLDGTLVTEDKLSIPGGPHEIELLLPFADVKSLQAGSSEEVAGLVVFSGTIFAQAYTFPREPLLQAVEDLKVSHPWMCERKFTKVGILQDGFAILCVIKVLQLVSTWSGHKVCDDSNIMGLVEISSFDGIWSTLDQLCMVVDFALSRLPLSKEHHHELRQSCAGYILLIEKVISTTRRSQGEVHMNIGVAQHKRGGVTLNLDTCANDHQQDMREAIDDSILLSNVRGNTLMTTTSMIFNLDVVVIAIISLHIILVCTHTSGYAILQLLCQCHVASVDNFRS</sequence>
<evidence type="ECO:0000256" key="2">
    <source>
        <dbReference type="ARBA" id="ARBA00010131"/>
    </source>
</evidence>
<reference evidence="7 8" key="1">
    <citation type="journal article" date="2021" name="Nat. Plants">
        <title>The Taxus genome provides insights into paclitaxel biosynthesis.</title>
        <authorList>
            <person name="Xiong X."/>
            <person name="Gou J."/>
            <person name="Liao Q."/>
            <person name="Li Y."/>
            <person name="Zhou Q."/>
            <person name="Bi G."/>
            <person name="Li C."/>
            <person name="Du R."/>
            <person name="Wang X."/>
            <person name="Sun T."/>
            <person name="Guo L."/>
            <person name="Liang H."/>
            <person name="Lu P."/>
            <person name="Wu Y."/>
            <person name="Zhang Z."/>
            <person name="Ro D.K."/>
            <person name="Shang Y."/>
            <person name="Huang S."/>
            <person name="Yan J."/>
        </authorList>
    </citation>
    <scope>NUCLEOTIDE SEQUENCE [LARGE SCALE GENOMIC DNA]</scope>
    <source>
        <strain evidence="7">Ta-2019</strain>
    </source>
</reference>
<evidence type="ECO:0000256" key="6">
    <source>
        <dbReference type="SAM" id="Phobius"/>
    </source>
</evidence>
<dbReference type="EMBL" id="JAHRHJ020000009">
    <property type="protein sequence ID" value="KAH9300674.1"/>
    <property type="molecule type" value="Genomic_DNA"/>
</dbReference>
<keyword evidence="3 6" id="KW-0812">Transmembrane</keyword>
<protein>
    <submittedName>
        <fullName evidence="7">Uncharacterized protein</fullName>
    </submittedName>
</protein>
<dbReference type="AlphaFoldDB" id="A0AA38CQ97"/>
<accession>A0AA38CQ97</accession>
<comment type="similarity">
    <text evidence="2">Belongs to the ODR-4 family.</text>
</comment>
<dbReference type="Proteomes" id="UP000824469">
    <property type="component" value="Unassembled WGS sequence"/>
</dbReference>
<feature type="transmembrane region" description="Helical" evidence="6">
    <location>
        <begin position="436"/>
        <end position="456"/>
    </location>
</feature>
<keyword evidence="4 6" id="KW-1133">Transmembrane helix</keyword>
<evidence type="ECO:0000256" key="4">
    <source>
        <dbReference type="ARBA" id="ARBA00022989"/>
    </source>
</evidence>
<dbReference type="Pfam" id="PF14778">
    <property type="entry name" value="ODR4-like"/>
    <property type="match status" value="1"/>
</dbReference>
<comment type="subcellular location">
    <subcellularLocation>
        <location evidence="1">Membrane</location>
    </subcellularLocation>
</comment>
<evidence type="ECO:0000256" key="1">
    <source>
        <dbReference type="ARBA" id="ARBA00004370"/>
    </source>
</evidence>
<dbReference type="PANTHER" id="PTHR33966">
    <property type="entry name" value="PROTEIN ODR-4 HOMOLOG"/>
    <property type="match status" value="1"/>
</dbReference>
<evidence type="ECO:0000256" key="3">
    <source>
        <dbReference type="ARBA" id="ARBA00022692"/>
    </source>
</evidence>
<dbReference type="InterPro" id="IPR029454">
    <property type="entry name" value="ODR-4-like"/>
</dbReference>
<keyword evidence="5 6" id="KW-0472">Membrane</keyword>
<name>A0AA38CQ97_TAXCH</name>
<dbReference type="PANTHER" id="PTHR33966:SF1">
    <property type="entry name" value="PROTEIN ODR-4 HOMOLOG"/>
    <property type="match status" value="1"/>
</dbReference>
<organism evidence="7 8">
    <name type="scientific">Taxus chinensis</name>
    <name type="common">Chinese yew</name>
    <name type="synonym">Taxus wallichiana var. chinensis</name>
    <dbReference type="NCBI Taxonomy" id="29808"/>
    <lineage>
        <taxon>Eukaryota</taxon>
        <taxon>Viridiplantae</taxon>
        <taxon>Streptophyta</taxon>
        <taxon>Embryophyta</taxon>
        <taxon>Tracheophyta</taxon>
        <taxon>Spermatophyta</taxon>
        <taxon>Pinopsida</taxon>
        <taxon>Pinidae</taxon>
        <taxon>Conifers II</taxon>
        <taxon>Cupressales</taxon>
        <taxon>Taxaceae</taxon>
        <taxon>Taxus</taxon>
    </lineage>
</organism>
<comment type="caution">
    <text evidence="7">The sequence shown here is derived from an EMBL/GenBank/DDBJ whole genome shotgun (WGS) entry which is preliminary data.</text>
</comment>
<keyword evidence="8" id="KW-1185">Reference proteome</keyword>
<dbReference type="GO" id="GO:0008104">
    <property type="term" value="P:intracellular protein localization"/>
    <property type="evidence" value="ECO:0007669"/>
    <property type="project" value="TreeGrafter"/>
</dbReference>
<evidence type="ECO:0000313" key="8">
    <source>
        <dbReference type="Proteomes" id="UP000824469"/>
    </source>
</evidence>
<evidence type="ECO:0000313" key="7">
    <source>
        <dbReference type="EMBL" id="KAH9300674.1"/>
    </source>
</evidence>
<evidence type="ECO:0000256" key="5">
    <source>
        <dbReference type="ARBA" id="ARBA00023136"/>
    </source>
</evidence>